<dbReference type="Proteomes" id="UP000195602">
    <property type="component" value="Unassembled WGS sequence"/>
</dbReference>
<feature type="compositionally biased region" description="Basic and acidic residues" evidence="1">
    <location>
        <begin position="296"/>
        <end position="305"/>
    </location>
</feature>
<name>A0AA91T1C7_CLALS</name>
<dbReference type="Pfam" id="PF12828">
    <property type="entry name" value="PXB"/>
    <property type="match status" value="1"/>
</dbReference>
<feature type="region of interest" description="Disordered" evidence="1">
    <location>
        <begin position="296"/>
        <end position="317"/>
    </location>
</feature>
<organism evidence="3 4">
    <name type="scientific">Clavispora lusitaniae</name>
    <name type="common">Candida lusitaniae</name>
    <dbReference type="NCBI Taxonomy" id="36911"/>
    <lineage>
        <taxon>Eukaryota</taxon>
        <taxon>Fungi</taxon>
        <taxon>Dikarya</taxon>
        <taxon>Ascomycota</taxon>
        <taxon>Saccharomycotina</taxon>
        <taxon>Pichiomycetes</taxon>
        <taxon>Metschnikowiaceae</taxon>
        <taxon>Clavispora</taxon>
    </lineage>
</organism>
<comment type="caution">
    <text evidence="3">The sequence shown here is derived from an EMBL/GenBank/DDBJ whole genome shotgun (WGS) entry which is preliminary data.</text>
</comment>
<dbReference type="InterPro" id="IPR024555">
    <property type="entry name" value="PX-associated"/>
</dbReference>
<dbReference type="SUPFAM" id="SSF64268">
    <property type="entry name" value="PX domain"/>
    <property type="match status" value="1"/>
</dbReference>
<dbReference type="EMBL" id="LYUB02000009">
    <property type="protein sequence ID" value="OVF08149.1"/>
    <property type="molecule type" value="Genomic_DNA"/>
</dbReference>
<dbReference type="PROSITE" id="PS50195">
    <property type="entry name" value="PX"/>
    <property type="match status" value="1"/>
</dbReference>
<dbReference type="CDD" id="cd06869">
    <property type="entry name" value="PX_UP2_fungi"/>
    <property type="match status" value="1"/>
</dbReference>
<evidence type="ECO:0000256" key="1">
    <source>
        <dbReference type="SAM" id="MobiDB-lite"/>
    </source>
</evidence>
<evidence type="ECO:0000259" key="2">
    <source>
        <dbReference type="PROSITE" id="PS50195"/>
    </source>
</evidence>
<dbReference type="InterPro" id="IPR047168">
    <property type="entry name" value="LEC1-like"/>
</dbReference>
<feature type="compositionally biased region" description="Polar residues" evidence="1">
    <location>
        <begin position="306"/>
        <end position="317"/>
    </location>
</feature>
<evidence type="ECO:0000313" key="3">
    <source>
        <dbReference type="EMBL" id="OVF08149.1"/>
    </source>
</evidence>
<feature type="domain" description="PX" evidence="2">
    <location>
        <begin position="220"/>
        <end position="364"/>
    </location>
</feature>
<dbReference type="Gene3D" id="3.30.1520.10">
    <property type="entry name" value="Phox-like domain"/>
    <property type="match status" value="1"/>
</dbReference>
<dbReference type="PANTHER" id="PTHR47185">
    <property type="entry name" value="PX DOMAIN-CONTAINING PROTEIN YPR097W"/>
    <property type="match status" value="1"/>
</dbReference>
<dbReference type="InterPro" id="IPR024554">
    <property type="entry name" value="LEC1-like_C"/>
</dbReference>
<gene>
    <name evidence="3" type="ORF">A9F13_09g00737</name>
</gene>
<dbReference type="KEGG" id="clus:A9F13_09g00737"/>
<dbReference type="PANTHER" id="PTHR47185:SF1">
    <property type="entry name" value="PX DOMAIN-CONTAINING PROTEIN YPR097W"/>
    <property type="match status" value="1"/>
</dbReference>
<reference evidence="3 4" key="1">
    <citation type="submission" date="2017-04" db="EMBL/GenBank/DDBJ databases">
        <title>Draft genome of the yeast Clavispora lusitaniae type strain CBS 6936.</title>
        <authorList>
            <person name="Durrens P."/>
            <person name="Klopp C."/>
            <person name="Biteau N."/>
            <person name="Fitton-Ouhabi V."/>
            <person name="Dementhon K."/>
            <person name="Accoceberry I."/>
            <person name="Sherman D.J."/>
            <person name="Noel T."/>
        </authorList>
    </citation>
    <scope>NUCLEOTIDE SEQUENCE [LARGE SCALE GENOMIC DNA]</scope>
    <source>
        <strain evidence="3 4">CBS 6936</strain>
    </source>
</reference>
<sequence>MTSLTTDLSFINSLSINQEHFLKKFLIEEQLKNELHFLSKPRCLEYMGPPFRTSEEKKEVRLPLLRYFFSEFVQSFPLITSNPVDEQLSFWRDTVQPFVESFNSKHISEGIERKEQITKRNQVNRRLLSGLLLFYSSMIISPRDPKYLASEHLKSSDQGKLDKISKGPSKGTFSIQDYQKLRSLEDYSRMSFVNDVHLNIIAVVSQNEVTQEITQSWGTSAMKLFSMTKSKPERSHYKFILHVVQRKWVEGTVEYDSYFLRKSYSDFKKLEHGLRKKYPFLMKTDVSPLPKKFKHDDGVKFDSSDTKSLSPVSSRSDTTIEKRSYHREKLRLALRGYLNMLACKPEISHCDDFQSFLNDSSKSRELSSEEQYDYWQRLELERQRLETQEKFQESTAKVIYSLAQDFEKFKSKLIEEPHSISTLFQELEYCEKREAVSPILRSFIDWCKLEIAATLYQVFLTQDNSNEWLGKCRKFHRLFPYNVCYGILKYTNPVNVMTRLVDLLLMDLPSFSFKSGTNKGPNSLLSMVFVMLLDEDLENYDKERVNLLNSEPLNDPRYKFIIDRINYYVYDLDDEIKEDLKDEAKTEGENLLLFFLKSKRVLPEVTAENLPFLQKIIESYTAYQSLKEHKEVSETNAYINVRQLWQLETRTKDKNNMKRMWQEPELTQLIKKVLSMFFNPMMSVMKKCDIHLVFRDWQHFMNDLMEELTILDEGDMYFISPVEMLGRFQTLLDKHEQSLWRFLHNLYVKDTDKIFLGIVGWIEHFLNILRAKFKDPESVTLDLASLKPSSPIDKDRFVDEVDGRMILILKKRKMLKDLLSKSAANSMNAQSGECKGSSDTQVQTPHEIQQSSLPHQKAIDEEWKKINDNVINMNTADIGLAADDIEEFNLLTEHDNKNDDKAGDFDAVRLEGMRKISLLDKSVQEYPQAEILKLRDAVHQELCKMLLRESV</sequence>
<dbReference type="InterPro" id="IPR001683">
    <property type="entry name" value="PX_dom"/>
</dbReference>
<dbReference type="GO" id="GO:0035091">
    <property type="term" value="F:phosphatidylinositol binding"/>
    <property type="evidence" value="ECO:0007669"/>
    <property type="project" value="InterPro"/>
</dbReference>
<accession>A0AA91T1C7</accession>
<dbReference type="InterPro" id="IPR036871">
    <property type="entry name" value="PX_dom_sf"/>
</dbReference>
<dbReference type="Pfam" id="PF00787">
    <property type="entry name" value="PX"/>
    <property type="match status" value="1"/>
</dbReference>
<dbReference type="Pfam" id="PF12825">
    <property type="entry name" value="DUF3818"/>
    <property type="match status" value="1"/>
</dbReference>
<proteinExistence type="predicted"/>
<protein>
    <recommendedName>
        <fullName evidence="2">PX domain-containing protein</fullName>
    </recommendedName>
</protein>
<dbReference type="AlphaFoldDB" id="A0AA91T1C7"/>
<evidence type="ECO:0000313" key="4">
    <source>
        <dbReference type="Proteomes" id="UP000195602"/>
    </source>
</evidence>